<organism evidence="1 2">
    <name type="scientific">Wenxinia saemankumensis</name>
    <dbReference type="NCBI Taxonomy" id="1447782"/>
    <lineage>
        <taxon>Bacteria</taxon>
        <taxon>Pseudomonadati</taxon>
        <taxon>Pseudomonadota</taxon>
        <taxon>Alphaproteobacteria</taxon>
        <taxon>Rhodobacterales</taxon>
        <taxon>Roseobacteraceae</taxon>
        <taxon>Wenxinia</taxon>
    </lineage>
</organism>
<dbReference type="RefSeq" id="WP_073332141.1">
    <property type="nucleotide sequence ID" value="NZ_FQYO01000005.1"/>
</dbReference>
<evidence type="ECO:0000313" key="2">
    <source>
        <dbReference type="Proteomes" id="UP000184292"/>
    </source>
</evidence>
<sequence length="199" mass="20941">MRAALPVLTLLAACAAAPDRPADAPPPLLPGDVVLGGGPPEGGWPAMGRVEARLDGRPHEWTTFDYSLGAFSASAWIARRDEAPQMSLRALPDGNPEAEGGWLFARGTLADLAPGPTDDALVALTLEDSVVGPRWQSRPGTATLVLETLEREAGAVYGRGTGSFAATLCRTDGEAEIFDPGDCRQIEGRFNTELQFDGT</sequence>
<accession>A0A1M6GP21</accession>
<dbReference type="AlphaFoldDB" id="A0A1M6GP21"/>
<keyword evidence="2" id="KW-1185">Reference proteome</keyword>
<proteinExistence type="predicted"/>
<reference evidence="1 2" key="1">
    <citation type="submission" date="2016-11" db="EMBL/GenBank/DDBJ databases">
        <authorList>
            <person name="Jaros S."/>
            <person name="Januszkiewicz K."/>
            <person name="Wedrychowicz H."/>
        </authorList>
    </citation>
    <scope>NUCLEOTIDE SEQUENCE [LARGE SCALE GENOMIC DNA]</scope>
    <source>
        <strain evidence="1 2">DSM 100565</strain>
    </source>
</reference>
<evidence type="ECO:0000313" key="1">
    <source>
        <dbReference type="EMBL" id="SHJ11606.1"/>
    </source>
</evidence>
<dbReference type="OrthoDB" id="8032791at2"/>
<protein>
    <submittedName>
        <fullName evidence="1">Uncharacterized protein</fullName>
    </submittedName>
</protein>
<name>A0A1M6GP21_9RHOB</name>
<dbReference type="Proteomes" id="UP000184292">
    <property type="component" value="Unassembled WGS sequence"/>
</dbReference>
<dbReference type="EMBL" id="FQYO01000005">
    <property type="protein sequence ID" value="SHJ11606.1"/>
    <property type="molecule type" value="Genomic_DNA"/>
</dbReference>
<dbReference type="STRING" id="1447782.SAMN05444417_2832"/>
<gene>
    <name evidence="1" type="ORF">SAMN05444417_2832</name>
</gene>